<sequence>MYDQSKSPSADQEPPSLPHTTDKIKTWQDVVWSEEPVTAVSPDLILVEAISVFRKQLKRRVVLETRTNRILVKAYDPLPRVAEGREGDLLAPKQRFSEKNIVLHLNQTFVCV</sequence>
<dbReference type="EMBL" id="AKHW03006358">
    <property type="protein sequence ID" value="KYO20536.1"/>
    <property type="molecule type" value="Genomic_DNA"/>
</dbReference>
<organism evidence="2 3">
    <name type="scientific">Alligator mississippiensis</name>
    <name type="common">American alligator</name>
    <dbReference type="NCBI Taxonomy" id="8496"/>
    <lineage>
        <taxon>Eukaryota</taxon>
        <taxon>Metazoa</taxon>
        <taxon>Chordata</taxon>
        <taxon>Craniata</taxon>
        <taxon>Vertebrata</taxon>
        <taxon>Euteleostomi</taxon>
        <taxon>Archelosauria</taxon>
        <taxon>Archosauria</taxon>
        <taxon>Crocodylia</taxon>
        <taxon>Alligatoridae</taxon>
        <taxon>Alligatorinae</taxon>
        <taxon>Alligator</taxon>
    </lineage>
</organism>
<proteinExistence type="predicted"/>
<gene>
    <name evidence="2" type="ORF">Y1Q_0012451</name>
</gene>
<reference evidence="2 3" key="1">
    <citation type="journal article" date="2012" name="Genome Biol.">
        <title>Sequencing three crocodilian genomes to illuminate the evolution of archosaurs and amniotes.</title>
        <authorList>
            <person name="St John J.A."/>
            <person name="Braun E.L."/>
            <person name="Isberg S.R."/>
            <person name="Miles L.G."/>
            <person name="Chong A.Y."/>
            <person name="Gongora J."/>
            <person name="Dalzell P."/>
            <person name="Moran C."/>
            <person name="Bed'hom B."/>
            <person name="Abzhanov A."/>
            <person name="Burgess S.C."/>
            <person name="Cooksey A.M."/>
            <person name="Castoe T.A."/>
            <person name="Crawford N.G."/>
            <person name="Densmore L.D."/>
            <person name="Drew J.C."/>
            <person name="Edwards S.V."/>
            <person name="Faircloth B.C."/>
            <person name="Fujita M.K."/>
            <person name="Greenwold M.J."/>
            <person name="Hoffmann F.G."/>
            <person name="Howard J.M."/>
            <person name="Iguchi T."/>
            <person name="Janes D.E."/>
            <person name="Khan S.Y."/>
            <person name="Kohno S."/>
            <person name="de Koning A.J."/>
            <person name="Lance S.L."/>
            <person name="McCarthy F.M."/>
            <person name="McCormack J.E."/>
            <person name="Merchant M.E."/>
            <person name="Peterson D.G."/>
            <person name="Pollock D.D."/>
            <person name="Pourmand N."/>
            <person name="Raney B.J."/>
            <person name="Roessler K.A."/>
            <person name="Sanford J.R."/>
            <person name="Sawyer R.H."/>
            <person name="Schmidt C.J."/>
            <person name="Triplett E.W."/>
            <person name="Tuberville T.D."/>
            <person name="Venegas-Anaya M."/>
            <person name="Howard J.T."/>
            <person name="Jarvis E.D."/>
            <person name="Guillette L.J.Jr."/>
            <person name="Glenn T.C."/>
            <person name="Green R.E."/>
            <person name="Ray D.A."/>
        </authorList>
    </citation>
    <scope>NUCLEOTIDE SEQUENCE [LARGE SCALE GENOMIC DNA]</scope>
    <source>
        <strain evidence="2">KSC_2009_1</strain>
    </source>
</reference>
<evidence type="ECO:0000313" key="2">
    <source>
        <dbReference type="EMBL" id="KYO20536.1"/>
    </source>
</evidence>
<accession>A0A151M7P7</accession>
<keyword evidence="3" id="KW-1185">Reference proteome</keyword>
<evidence type="ECO:0000256" key="1">
    <source>
        <dbReference type="SAM" id="MobiDB-lite"/>
    </source>
</evidence>
<feature type="region of interest" description="Disordered" evidence="1">
    <location>
        <begin position="1"/>
        <end position="22"/>
    </location>
</feature>
<protein>
    <submittedName>
        <fullName evidence="2">Uncharacterized protein</fullName>
    </submittedName>
</protein>
<name>A0A151M7P7_ALLMI</name>
<dbReference type="Proteomes" id="UP000050525">
    <property type="component" value="Unassembled WGS sequence"/>
</dbReference>
<evidence type="ECO:0000313" key="3">
    <source>
        <dbReference type="Proteomes" id="UP000050525"/>
    </source>
</evidence>
<feature type="compositionally biased region" description="Polar residues" evidence="1">
    <location>
        <begin position="1"/>
        <end position="10"/>
    </location>
</feature>
<dbReference type="AlphaFoldDB" id="A0A151M7P7"/>
<comment type="caution">
    <text evidence="2">The sequence shown here is derived from an EMBL/GenBank/DDBJ whole genome shotgun (WGS) entry which is preliminary data.</text>
</comment>